<dbReference type="PROSITE" id="PS50835">
    <property type="entry name" value="IG_LIKE"/>
    <property type="match status" value="1"/>
</dbReference>
<evidence type="ECO:0000259" key="3">
    <source>
        <dbReference type="PROSITE" id="PS50835"/>
    </source>
</evidence>
<keyword evidence="1" id="KW-1133">Transmembrane helix</keyword>
<keyword evidence="1" id="KW-0812">Transmembrane</keyword>
<protein>
    <recommendedName>
        <fullName evidence="3">Ig-like domain-containing protein</fullName>
    </recommendedName>
</protein>
<dbReference type="Gene3D" id="2.60.40.10">
    <property type="entry name" value="Immunoglobulins"/>
    <property type="match status" value="1"/>
</dbReference>
<keyword evidence="5" id="KW-1185">Reference proteome</keyword>
<feature type="chain" id="PRO_5017457122" description="Ig-like domain-containing protein" evidence="2">
    <location>
        <begin position="25"/>
        <end position="319"/>
    </location>
</feature>
<evidence type="ECO:0000313" key="4">
    <source>
        <dbReference type="Ensembl" id="ENSOMEP00000028890.1"/>
    </source>
</evidence>
<reference evidence="4" key="1">
    <citation type="submission" date="2025-08" db="UniProtKB">
        <authorList>
            <consortium name="Ensembl"/>
        </authorList>
    </citation>
    <scope>IDENTIFICATION</scope>
</reference>
<dbReference type="InterPro" id="IPR036179">
    <property type="entry name" value="Ig-like_dom_sf"/>
</dbReference>
<dbReference type="InterPro" id="IPR003598">
    <property type="entry name" value="Ig_sub2"/>
</dbReference>
<feature type="signal peptide" evidence="2">
    <location>
        <begin position="1"/>
        <end position="24"/>
    </location>
</feature>
<dbReference type="SUPFAM" id="SSF48726">
    <property type="entry name" value="Immunoglobulin"/>
    <property type="match status" value="1"/>
</dbReference>
<dbReference type="GeneTree" id="ENSGT01030000234530"/>
<dbReference type="AlphaFoldDB" id="A0A3B3DHK3"/>
<evidence type="ECO:0000256" key="1">
    <source>
        <dbReference type="SAM" id="Phobius"/>
    </source>
</evidence>
<evidence type="ECO:0000313" key="5">
    <source>
        <dbReference type="Proteomes" id="UP000261560"/>
    </source>
</evidence>
<dbReference type="Pfam" id="PF07686">
    <property type="entry name" value="V-set"/>
    <property type="match status" value="1"/>
</dbReference>
<name>A0A3B3DHK3_ORYME</name>
<dbReference type="Ensembl" id="ENSOMET00000017848.1">
    <property type="protein sequence ID" value="ENSOMEP00000028890.1"/>
    <property type="gene ID" value="ENSOMEG00000012205.1"/>
</dbReference>
<dbReference type="InterPro" id="IPR003599">
    <property type="entry name" value="Ig_sub"/>
</dbReference>
<organism evidence="4 5">
    <name type="scientific">Oryzias melastigma</name>
    <name type="common">Marine medaka</name>
    <dbReference type="NCBI Taxonomy" id="30732"/>
    <lineage>
        <taxon>Eukaryota</taxon>
        <taxon>Metazoa</taxon>
        <taxon>Chordata</taxon>
        <taxon>Craniata</taxon>
        <taxon>Vertebrata</taxon>
        <taxon>Euteleostomi</taxon>
        <taxon>Actinopterygii</taxon>
        <taxon>Neopterygii</taxon>
        <taxon>Teleostei</taxon>
        <taxon>Neoteleostei</taxon>
        <taxon>Acanthomorphata</taxon>
        <taxon>Ovalentaria</taxon>
        <taxon>Atherinomorphae</taxon>
        <taxon>Beloniformes</taxon>
        <taxon>Adrianichthyidae</taxon>
        <taxon>Oryziinae</taxon>
        <taxon>Oryzias</taxon>
    </lineage>
</organism>
<keyword evidence="1" id="KW-0472">Membrane</keyword>
<proteinExistence type="predicted"/>
<feature type="transmembrane region" description="Helical" evidence="1">
    <location>
        <begin position="294"/>
        <end position="313"/>
    </location>
</feature>
<keyword evidence="2" id="KW-0732">Signal</keyword>
<reference evidence="4" key="2">
    <citation type="submission" date="2025-09" db="UniProtKB">
        <authorList>
            <consortium name="Ensembl"/>
        </authorList>
    </citation>
    <scope>IDENTIFICATION</scope>
</reference>
<feature type="transmembrane region" description="Helical" evidence="1">
    <location>
        <begin position="251"/>
        <end position="274"/>
    </location>
</feature>
<accession>A0A3B3DHK3</accession>
<dbReference type="SMART" id="SM00408">
    <property type="entry name" value="IGc2"/>
    <property type="match status" value="1"/>
</dbReference>
<dbReference type="SMART" id="SM00409">
    <property type="entry name" value="IG"/>
    <property type="match status" value="1"/>
</dbReference>
<sequence length="319" mass="35939">QVRGLFFCIFELFSLHLFTAVTQSAETPLKIVLTRTELGDNVTLICSTSGTINQVNWFKYEFGYVMKTVYTRSYDKVQINDQFDPSRFIAEADGFSLSIRNVSKEEEGTYLCQAGSYLTLRFVNGNHLVVKDPKKAKVIHVQQSSGLESVFPGSTSELQCSVQLKTRKNPDQCLGEQRVYWYEAGSEPHADIIHATSLSCDDHARRCVYNPSKTIQNLSGSSALSCAVLSCGQILFGVGTKEQMGMKQKTFYNIIILGTLLACSVLVNIILFFIRGKGCCEHSKGKFITFTAKYLILRINTLHYLLLYQRFLLPRLLKL</sequence>
<dbReference type="InterPro" id="IPR013783">
    <property type="entry name" value="Ig-like_fold"/>
</dbReference>
<feature type="domain" description="Ig-like" evidence="3">
    <location>
        <begin position="28"/>
        <end position="114"/>
    </location>
</feature>
<dbReference type="Proteomes" id="UP000261560">
    <property type="component" value="Unplaced"/>
</dbReference>
<dbReference type="InterPro" id="IPR013106">
    <property type="entry name" value="Ig_V-set"/>
</dbReference>
<dbReference type="OMA" id="NVSIYWY"/>
<dbReference type="PaxDb" id="30732-ENSOMEP00000028890"/>
<dbReference type="CDD" id="cd00099">
    <property type="entry name" value="IgV"/>
    <property type="match status" value="1"/>
</dbReference>
<evidence type="ECO:0000256" key="2">
    <source>
        <dbReference type="SAM" id="SignalP"/>
    </source>
</evidence>
<dbReference type="InterPro" id="IPR007110">
    <property type="entry name" value="Ig-like_dom"/>
</dbReference>